<reference evidence="6 7" key="2">
    <citation type="submission" date="2019-09" db="EMBL/GenBank/DDBJ databases">
        <title>Mesorhizobium sp. MaA-C15 isolated from Microcystis aeruginosa.</title>
        <authorList>
            <person name="Jeong S.E."/>
            <person name="Jin H.M."/>
            <person name="Jeon C.O."/>
        </authorList>
    </citation>
    <scope>NUCLEOTIDE SEQUENCE [LARGE SCALE GENOMIC DNA]</scope>
    <source>
        <strain evidence="6 7">MaA-C15</strain>
    </source>
</reference>
<evidence type="ECO:0000256" key="1">
    <source>
        <dbReference type="ARBA" id="ARBA00004418"/>
    </source>
</evidence>
<dbReference type="Gene3D" id="3.40.190.10">
    <property type="entry name" value="Periplasmic binding protein-like II"/>
    <property type="match status" value="1"/>
</dbReference>
<dbReference type="Gene3D" id="3.10.105.10">
    <property type="entry name" value="Dipeptide-binding Protein, Domain 3"/>
    <property type="match status" value="1"/>
</dbReference>
<evidence type="ECO:0000313" key="6">
    <source>
        <dbReference type="EMBL" id="TYR36381.1"/>
    </source>
</evidence>
<dbReference type="PANTHER" id="PTHR30290">
    <property type="entry name" value="PERIPLASMIC BINDING COMPONENT OF ABC TRANSPORTER"/>
    <property type="match status" value="1"/>
</dbReference>
<name>A0A5D4H5P5_9HYPH</name>
<reference evidence="6 7" key="1">
    <citation type="submission" date="2019-08" db="EMBL/GenBank/DDBJ databases">
        <authorList>
            <person name="Seo Y.L."/>
        </authorList>
    </citation>
    <scope>NUCLEOTIDE SEQUENCE [LARGE SCALE GENOMIC DNA]</scope>
    <source>
        <strain evidence="6 7">MaA-C15</strain>
    </source>
</reference>
<dbReference type="InterPro" id="IPR000914">
    <property type="entry name" value="SBP_5_dom"/>
</dbReference>
<accession>A0A5D4H5P5</accession>
<keyword evidence="4" id="KW-0732">Signal</keyword>
<proteinExistence type="inferred from homology"/>
<evidence type="ECO:0000313" key="7">
    <source>
        <dbReference type="Proteomes" id="UP000323258"/>
    </source>
</evidence>
<organism evidence="6 7">
    <name type="scientific">Neoaquamicrobium microcysteis</name>
    <dbReference type="NCBI Taxonomy" id="2682781"/>
    <lineage>
        <taxon>Bacteria</taxon>
        <taxon>Pseudomonadati</taxon>
        <taxon>Pseudomonadota</taxon>
        <taxon>Alphaproteobacteria</taxon>
        <taxon>Hyphomicrobiales</taxon>
        <taxon>Phyllobacteriaceae</taxon>
        <taxon>Neoaquamicrobium</taxon>
    </lineage>
</organism>
<comment type="subcellular location">
    <subcellularLocation>
        <location evidence="1">Periplasm</location>
    </subcellularLocation>
</comment>
<keyword evidence="3" id="KW-0813">Transport</keyword>
<gene>
    <name evidence="6" type="ORF">FY036_01060</name>
</gene>
<dbReference type="PANTHER" id="PTHR30290:SF10">
    <property type="entry name" value="PERIPLASMIC OLIGOPEPTIDE-BINDING PROTEIN-RELATED"/>
    <property type="match status" value="1"/>
</dbReference>
<feature type="domain" description="Solute-binding protein family 5" evidence="5">
    <location>
        <begin position="90"/>
        <end position="432"/>
    </location>
</feature>
<dbReference type="Proteomes" id="UP000323258">
    <property type="component" value="Unassembled WGS sequence"/>
</dbReference>
<dbReference type="Gene3D" id="3.90.76.10">
    <property type="entry name" value="Dipeptide-binding Protein, Domain 1"/>
    <property type="match status" value="1"/>
</dbReference>
<protein>
    <submittedName>
        <fullName evidence="6">ABC transporter substrate-binding protein</fullName>
    </submittedName>
</protein>
<dbReference type="GO" id="GO:1904680">
    <property type="term" value="F:peptide transmembrane transporter activity"/>
    <property type="evidence" value="ECO:0007669"/>
    <property type="project" value="TreeGrafter"/>
</dbReference>
<sequence length="516" mass="56687">MSAAIRGELELITRPFHTTRRAFQATALASTILAAVASTTTDAFADPSGTLRFGIDSPLNDWEILNKPGEAYLALLFEGLVDVAADGATLLPKLAESWEQTETALTFKLRPGVVFHDGTPFNADAARINLERTRSSKSQYAAMFERVSAITAPSDHELVLELSGPAPTLLQNLASRGAWFMSPATLEDEKFKTEPAGTGPWTFNTTESQFGTKIVVDAFDDYYDRDNVGPARVEMLTINDPNTLSNALITGQVDVAQLPGDLAKAVEFQQLEVASAPSMLMHVLMLDRNETFADENVRKAICTAINVQPWIDAALAGYGKVATQRLSAGMPGHNPDLVGYTQNIEEAKTYLAAAGDPKISFTLPTYPRGQQFAQLMRSQLGQIGIEVNIELLSAGQYFTYYQSNRYPMQINTSAAESYGAYDYYKFRFGPGGVGNPFDVAAPELDALVEETLAISDPDEQEKGWQDVVKFIEDRALDCGFFEQNTVWAYNPKKVENFVPTVMKPTVFRYAEARIVE</sequence>
<dbReference type="PIRSF" id="PIRSF002741">
    <property type="entry name" value="MppA"/>
    <property type="match status" value="1"/>
</dbReference>
<dbReference type="CDD" id="cd00995">
    <property type="entry name" value="PBP2_NikA_DppA_OppA_like"/>
    <property type="match status" value="1"/>
</dbReference>
<dbReference type="EMBL" id="VSZS01000047">
    <property type="protein sequence ID" value="TYR36381.1"/>
    <property type="molecule type" value="Genomic_DNA"/>
</dbReference>
<evidence type="ECO:0000256" key="3">
    <source>
        <dbReference type="ARBA" id="ARBA00022448"/>
    </source>
</evidence>
<dbReference type="SUPFAM" id="SSF53850">
    <property type="entry name" value="Periplasmic binding protein-like II"/>
    <property type="match status" value="1"/>
</dbReference>
<dbReference type="GO" id="GO:0043190">
    <property type="term" value="C:ATP-binding cassette (ABC) transporter complex"/>
    <property type="evidence" value="ECO:0007669"/>
    <property type="project" value="InterPro"/>
</dbReference>
<dbReference type="InterPro" id="IPR039424">
    <property type="entry name" value="SBP_5"/>
</dbReference>
<keyword evidence="7" id="KW-1185">Reference proteome</keyword>
<dbReference type="AlphaFoldDB" id="A0A5D4H5P5"/>
<comment type="caution">
    <text evidence="6">The sequence shown here is derived from an EMBL/GenBank/DDBJ whole genome shotgun (WGS) entry which is preliminary data.</text>
</comment>
<evidence type="ECO:0000259" key="5">
    <source>
        <dbReference type="Pfam" id="PF00496"/>
    </source>
</evidence>
<comment type="similarity">
    <text evidence="2">Belongs to the bacterial solute-binding protein 5 family.</text>
</comment>
<dbReference type="GO" id="GO:0030288">
    <property type="term" value="C:outer membrane-bounded periplasmic space"/>
    <property type="evidence" value="ECO:0007669"/>
    <property type="project" value="UniProtKB-ARBA"/>
</dbReference>
<evidence type="ECO:0000256" key="2">
    <source>
        <dbReference type="ARBA" id="ARBA00005695"/>
    </source>
</evidence>
<dbReference type="Pfam" id="PF00496">
    <property type="entry name" value="SBP_bac_5"/>
    <property type="match status" value="1"/>
</dbReference>
<dbReference type="GO" id="GO:0015833">
    <property type="term" value="P:peptide transport"/>
    <property type="evidence" value="ECO:0007669"/>
    <property type="project" value="TreeGrafter"/>
</dbReference>
<dbReference type="InterPro" id="IPR030678">
    <property type="entry name" value="Peptide/Ni-bd"/>
</dbReference>
<evidence type="ECO:0000256" key="4">
    <source>
        <dbReference type="ARBA" id="ARBA00022729"/>
    </source>
</evidence>